<feature type="chain" id="PRO_5029643536" evidence="1">
    <location>
        <begin position="25"/>
        <end position="99"/>
    </location>
</feature>
<gene>
    <name evidence="2" type="ORF">FRX31_032090</name>
</gene>
<reference evidence="2 3" key="1">
    <citation type="submission" date="2020-06" db="EMBL/GenBank/DDBJ databases">
        <title>Transcriptomic and genomic resources for Thalictrum thalictroides and T. hernandezii: Facilitating candidate gene discovery in an emerging model plant lineage.</title>
        <authorList>
            <person name="Arias T."/>
            <person name="Riano-Pachon D.M."/>
            <person name="Di Stilio V.S."/>
        </authorList>
    </citation>
    <scope>NUCLEOTIDE SEQUENCE [LARGE SCALE GENOMIC DNA]</scope>
    <source>
        <strain evidence="3">cv. WT478/WT964</strain>
        <tissue evidence="2">Leaves</tissue>
    </source>
</reference>
<evidence type="ECO:0000313" key="2">
    <source>
        <dbReference type="EMBL" id="KAF5178323.1"/>
    </source>
</evidence>
<proteinExistence type="predicted"/>
<dbReference type="EMBL" id="JABWDY010040178">
    <property type="protein sequence ID" value="KAF5178323.1"/>
    <property type="molecule type" value="Genomic_DNA"/>
</dbReference>
<protein>
    <submittedName>
        <fullName evidence="2">Uncharacterized protein</fullName>
    </submittedName>
</protein>
<feature type="signal peptide" evidence="1">
    <location>
        <begin position="1"/>
        <end position="24"/>
    </location>
</feature>
<keyword evidence="1" id="KW-0732">Signal</keyword>
<comment type="caution">
    <text evidence="2">The sequence shown here is derived from an EMBL/GenBank/DDBJ whole genome shotgun (WGS) entry which is preliminary data.</text>
</comment>
<keyword evidence="3" id="KW-1185">Reference proteome</keyword>
<evidence type="ECO:0000256" key="1">
    <source>
        <dbReference type="SAM" id="SignalP"/>
    </source>
</evidence>
<dbReference type="Proteomes" id="UP000554482">
    <property type="component" value="Unassembled WGS sequence"/>
</dbReference>
<evidence type="ECO:0000313" key="3">
    <source>
        <dbReference type="Proteomes" id="UP000554482"/>
    </source>
</evidence>
<dbReference type="AlphaFoldDB" id="A0A7J6V0A4"/>
<accession>A0A7J6V0A4</accession>
<name>A0A7J6V0A4_THATH</name>
<sequence>MANKGVFVFILSIVVCTVLQTTEGRDSFVSISPVQPITNILDIVPIAPSVQISEELKLGEHNYILRSQECIYLCYAGCEKLKSWRKAGCRVGCFFNREC</sequence>
<organism evidence="2 3">
    <name type="scientific">Thalictrum thalictroides</name>
    <name type="common">Rue-anemone</name>
    <name type="synonym">Anemone thalictroides</name>
    <dbReference type="NCBI Taxonomy" id="46969"/>
    <lineage>
        <taxon>Eukaryota</taxon>
        <taxon>Viridiplantae</taxon>
        <taxon>Streptophyta</taxon>
        <taxon>Embryophyta</taxon>
        <taxon>Tracheophyta</taxon>
        <taxon>Spermatophyta</taxon>
        <taxon>Magnoliopsida</taxon>
        <taxon>Ranunculales</taxon>
        <taxon>Ranunculaceae</taxon>
        <taxon>Thalictroideae</taxon>
        <taxon>Thalictrum</taxon>
    </lineage>
</organism>